<feature type="coiled-coil region" evidence="1">
    <location>
        <begin position="749"/>
        <end position="914"/>
    </location>
</feature>
<sequence length="1489" mass="176594">MSKINAVRFINLNYNNNAMKINDECMQFSGKSTLLSLRNGGGKTVLVQMMTAPFVHRGKQKTKDRPFESYFTTAKPSFILVEWLLDGGAGYVLTGLMVRKNQEISEEKTDALEMMAIISEYKEPCMQDIHHLPVVEQNEKTMKLKSYNSCRKLFEDYKKDKKLSFFCYDMSSPAQSRQYFYKLMEYQINYKEWETIIRKVNVKESGLSELFSDCRTEKELVEKWFLEAVESKLNKEENKVKNFQEILEKYAGKYKNIKEQLKRRDAIQKFKEAAEEIQINAEDFLVKEGEKIEQEKVIAAFIARLNVLYEEAEIERERQEEGRKKLQEELEFLKYEQLSCEFHEKNREKRNHASNREMIDLEKESLLRKQQKIQKKVHVFLCAKQQEMVNEDKQEWEIRKEKAAISRTKEENLEPERNRIGGQLSGYYEYRLSDNKEKQEAIKKQKLQIRKDISQQKDILNEYREKTKKITESKGSFRSLVRGYDNIEIKYNSNYRENLSRNILGVYEAGMLDIKQEMYDKEQKKSIQENKEQKEKFENTTEEIHRTERAIEEKREKYFQKDSDIKQAEKEKKGYEQELEERKDILKYLELPEEKLFAREEILHKAKIKMQELSSRRRTLEKKEDALQKEYKLLVSGRVMELPDNLKEEFEKLDVPVVYGMEWLKKNGFTEKKNKEIVSQNPFLPYALILTRQELKKLAERNGETYTSFPVPIIERENLESIKLDRTQSFVKMQDIHFYILFNENLLDEEKMEIMIEQKQKDIADIRETMQICKNEYEDYFHRFDVIKRQAVTKENWDKIQKKLQKLEKEKEDIFQNIQQARDTKQSLKKNFEILQKTLRELEKKIESQAARQRAFKELRTAYAEYEENNKKLQEYEREEERLENRQHLTEEKISQLEENYRELSGQENSLFREEESIQNSCQKFAAYKEINRNVKAGKLLGVDSTLRTDNNSGVKIIPSEAEVLKLEARYEAVTADISQELKELELEEEKALTRYHKSFGELRELCQKYNLKNSEWQNIIYDKREQLYQEAELEDYDKKIERKANLLNEEDKKIGILNSQLEGILKQIVSECGKGDPLEEEKISQKDLESAKNQTKYQLSELERKIAFSEKAIQKYRENLTALSEYNNFSADEEIHFEQDFKKMSEKELRDFKGMLIRDYNDIIRCVQKCRETLAQTLNKIARQEAFQDASYKTPLENMLKVCDNAAKVLRQLNITLESYDSLMKQLEVDISLVETEKKNVTELLEDYVQNIHKNLEKIGRNSTIKIREKSIKMLKVILPVWEDNEKLYSLRLSDLVDEITEEGIRLFENNENAQEYIGRKVTSKNLYDTVVGTGNVQIQLYKIEEQREQQISWNQVAKNSGGEGFLSAFVILSSLLDYMRKDDSDIFMDKNEGKVLLMDNPFAQTNAEHLLKPLMNLADKTNTQLICLTGLGGESIYNRFDNIYVLNLIEAHLRNGIQYLRPEHKKGEEVKVETILPTHIEVEEMLF</sequence>
<dbReference type="Proteomes" id="UP000095390">
    <property type="component" value="Unassembled WGS sequence"/>
</dbReference>
<feature type="coiled-coil region" evidence="1">
    <location>
        <begin position="302"/>
        <end position="336"/>
    </location>
</feature>
<evidence type="ECO:0000313" key="3">
    <source>
        <dbReference type="Proteomes" id="UP000095390"/>
    </source>
</evidence>
<evidence type="ECO:0000313" key="2">
    <source>
        <dbReference type="EMBL" id="CUN19106.1"/>
    </source>
</evidence>
<evidence type="ECO:0008006" key="4">
    <source>
        <dbReference type="Google" id="ProtNLM"/>
    </source>
</evidence>
<dbReference type="OrthoDB" id="9815057at2"/>
<organism evidence="2 3">
    <name type="scientific">Anaerobutyricum hallii</name>
    <dbReference type="NCBI Taxonomy" id="39488"/>
    <lineage>
        <taxon>Bacteria</taxon>
        <taxon>Bacillati</taxon>
        <taxon>Bacillota</taxon>
        <taxon>Clostridia</taxon>
        <taxon>Lachnospirales</taxon>
        <taxon>Lachnospiraceae</taxon>
        <taxon>Anaerobutyricum</taxon>
    </lineage>
</organism>
<feature type="coiled-coil region" evidence="1">
    <location>
        <begin position="1211"/>
        <end position="1245"/>
    </location>
</feature>
<feature type="coiled-coil region" evidence="1">
    <location>
        <begin position="523"/>
        <end position="630"/>
    </location>
</feature>
<name>A0A173UXR7_9FIRM</name>
<proteinExistence type="predicted"/>
<keyword evidence="1" id="KW-0175">Coiled coil</keyword>
<protein>
    <recommendedName>
        <fullName evidence="4">Chromosome segregation ATPase</fullName>
    </recommendedName>
</protein>
<feature type="coiled-coil region" evidence="1">
    <location>
        <begin position="226"/>
        <end position="260"/>
    </location>
</feature>
<feature type="coiled-coil region" evidence="1">
    <location>
        <begin position="1086"/>
        <end position="1120"/>
    </location>
</feature>
<reference evidence="2 3" key="1">
    <citation type="submission" date="2015-09" db="EMBL/GenBank/DDBJ databases">
        <authorList>
            <consortium name="Pathogen Informatics"/>
        </authorList>
    </citation>
    <scope>NUCLEOTIDE SEQUENCE [LARGE SCALE GENOMIC DNA]</scope>
    <source>
        <strain evidence="2 3">2789STDY5834966</strain>
    </source>
</reference>
<gene>
    <name evidence="2" type="ORF">ERS852578_02773</name>
</gene>
<feature type="coiled-coil region" evidence="1">
    <location>
        <begin position="968"/>
        <end position="995"/>
    </location>
</feature>
<evidence type="ECO:0000256" key="1">
    <source>
        <dbReference type="SAM" id="Coils"/>
    </source>
</evidence>
<accession>A0A173UXR7</accession>
<dbReference type="EMBL" id="CYYC01000050">
    <property type="protein sequence ID" value="CUN19106.1"/>
    <property type="molecule type" value="Genomic_DNA"/>
</dbReference>
<dbReference type="RefSeq" id="WP_055183319.1">
    <property type="nucleotide sequence ID" value="NZ_CYYC01000050.1"/>
</dbReference>